<sequence length="317" mass="34358">MHIDDRIAALQGSPALQRRCADAADTAIARWREENQAVLLDLQKFAQGAALEELPNLAWTVSDPRVASSFVDRWVSVFCTLLREEMLAQVPFRHSQSDKLVTMQIATTDGASLSLLGYEAMEAAHSAPTAMFVDREIHEIVIAGKGQARRVSIENQQIIQTCEPLVAGSMIKLRGSKSTRQIEGVEGRLVILQLSRVPERPDLSFTVDIASGRVLRRACGNKSASRQEMALAVLGAMNRSDAAATIARLAASDAADHLRWEAVRHALALDPVQGFAALHEIGNSPHERLAGPAKNLTDSLVAAHPQLARMETAPCPA</sequence>
<keyword evidence="2" id="KW-1185">Reference proteome</keyword>
<dbReference type="AlphaFoldDB" id="A0A0M4M2Y5"/>
<dbReference type="EMBL" id="CP012669">
    <property type="protein sequence ID" value="ALE15865.1"/>
    <property type="molecule type" value="Genomic_DNA"/>
</dbReference>
<dbReference type="PATRIC" id="fig|361183.4.peg.546"/>
<name>A0A0M4M2Y5_9SPHN</name>
<dbReference type="STRING" id="361183.AMC99_00555"/>
<dbReference type="KEGG" id="aep:AMC99_00555"/>
<proteinExistence type="predicted"/>
<protein>
    <submittedName>
        <fullName evidence="1">Uncharacterized protein</fullName>
    </submittedName>
</protein>
<evidence type="ECO:0000313" key="1">
    <source>
        <dbReference type="EMBL" id="ALE15865.1"/>
    </source>
</evidence>
<dbReference type="RefSeq" id="WP_061922453.1">
    <property type="nucleotide sequence ID" value="NZ_CP012669.1"/>
</dbReference>
<dbReference type="Proteomes" id="UP000057938">
    <property type="component" value="Chromosome"/>
</dbReference>
<evidence type="ECO:0000313" key="2">
    <source>
        <dbReference type="Proteomes" id="UP000057938"/>
    </source>
</evidence>
<organism evidence="1 2">
    <name type="scientific">Altererythrobacter epoxidivorans</name>
    <dbReference type="NCBI Taxonomy" id="361183"/>
    <lineage>
        <taxon>Bacteria</taxon>
        <taxon>Pseudomonadati</taxon>
        <taxon>Pseudomonadota</taxon>
        <taxon>Alphaproteobacteria</taxon>
        <taxon>Sphingomonadales</taxon>
        <taxon>Erythrobacteraceae</taxon>
        <taxon>Altererythrobacter</taxon>
    </lineage>
</organism>
<gene>
    <name evidence="1" type="ORF">AMC99_00555</name>
</gene>
<accession>A0A0M4M2Y5</accession>
<dbReference type="OrthoDB" id="7594270at2"/>
<reference evidence="1 2" key="1">
    <citation type="submission" date="2015-09" db="EMBL/GenBank/DDBJ databases">
        <title>Complete genome sequence of a benzo[a]pyrene-degrading bacterium Altererythrobacter epoxidivorans CGMCC 1.7731T.</title>
        <authorList>
            <person name="Li Z."/>
            <person name="Cheng H."/>
            <person name="Huo Y."/>
            <person name="Xu X."/>
        </authorList>
    </citation>
    <scope>NUCLEOTIDE SEQUENCE [LARGE SCALE GENOMIC DNA]</scope>
    <source>
        <strain evidence="1 2">CGMCC 1.7731</strain>
    </source>
</reference>